<dbReference type="EMBL" id="CAKKNE010000006">
    <property type="protein sequence ID" value="CAH0380016.1"/>
    <property type="molecule type" value="Genomic_DNA"/>
</dbReference>
<feature type="chain" id="PRO_5035159144" evidence="1">
    <location>
        <begin position="25"/>
        <end position="537"/>
    </location>
</feature>
<keyword evidence="1" id="KW-0732">Signal</keyword>
<feature type="signal peptide" evidence="1">
    <location>
        <begin position="1"/>
        <end position="24"/>
    </location>
</feature>
<gene>
    <name evidence="2" type="ORF">PECAL_6P16520</name>
</gene>
<evidence type="ECO:0000313" key="2">
    <source>
        <dbReference type="EMBL" id="CAH0380016.1"/>
    </source>
</evidence>
<dbReference type="AlphaFoldDB" id="A0A8J2T0L6"/>
<comment type="caution">
    <text evidence="2">The sequence shown here is derived from an EMBL/GenBank/DDBJ whole genome shotgun (WGS) entry which is preliminary data.</text>
</comment>
<organism evidence="2 3">
    <name type="scientific">Pelagomonas calceolata</name>
    <dbReference type="NCBI Taxonomy" id="35677"/>
    <lineage>
        <taxon>Eukaryota</taxon>
        <taxon>Sar</taxon>
        <taxon>Stramenopiles</taxon>
        <taxon>Ochrophyta</taxon>
        <taxon>Pelagophyceae</taxon>
        <taxon>Pelagomonadales</taxon>
        <taxon>Pelagomonadaceae</taxon>
        <taxon>Pelagomonas</taxon>
    </lineage>
</organism>
<reference evidence="2" key="1">
    <citation type="submission" date="2021-11" db="EMBL/GenBank/DDBJ databases">
        <authorList>
            <consortium name="Genoscope - CEA"/>
            <person name="William W."/>
        </authorList>
    </citation>
    <scope>NUCLEOTIDE SEQUENCE</scope>
</reference>
<protein>
    <submittedName>
        <fullName evidence="2">Uncharacterized protein</fullName>
    </submittedName>
</protein>
<accession>A0A8J2T0L6</accession>
<name>A0A8J2T0L6_9STRA</name>
<dbReference type="Proteomes" id="UP000789595">
    <property type="component" value="Unassembled WGS sequence"/>
</dbReference>
<proteinExistence type="predicted"/>
<evidence type="ECO:0000313" key="3">
    <source>
        <dbReference type="Proteomes" id="UP000789595"/>
    </source>
</evidence>
<evidence type="ECO:0000256" key="1">
    <source>
        <dbReference type="SAM" id="SignalP"/>
    </source>
</evidence>
<sequence length="537" mass="58994">MTRRANMRLLPLLVAAAASPCERAFEAAGARNGWVTGSSVRAYCEREGLMRSLGRETLARVWAQVDDARDTRGIQVETFCRFLRLLESARALPGPDDPARALPEPSAPADHDLQSLPLAVNDVCYRACRDGSKPSVLRRDDCPPGTACRATQPPGVYLDNCLAPDTCQARSDAAPVRNASGAPGSGSAVACTSTSDPHLRKFVGLRCCRDRATRRPYTIHVGHASGGFRGLTHAAMYEPARETLRRGFLARADECGYTVATYLGPLKPETLRDGDVVISMGTNGPYWWGFAKVANDLRQRPIAFINYETEPGGLPAKKVGMLLPRHHGRSLRRGPGGMMTEIWSYAFSHGAKANRIKIVPPGFLERFPIPETEPGPVRTFKWLGMAGRCMDRLPPDVRRRVSETYGVRTLSDWQRTMAANHTVYLNLHKEHCKGGRPSRDLPAEYFRLSAIVSAGGLVVSEPSYPVDEAALKDIVVFEPSIYDKAGGWSASTTTLLADGARLRAWRDQALAAYRSRFDPVALLRQADAWNERPRGDL</sequence>
<keyword evidence="3" id="KW-1185">Reference proteome</keyword>